<name>A0A7N0ZQI7_KALFE</name>
<reference evidence="1" key="1">
    <citation type="submission" date="2021-01" db="UniProtKB">
        <authorList>
            <consortium name="EnsemblPlants"/>
        </authorList>
    </citation>
    <scope>IDENTIFICATION</scope>
</reference>
<dbReference type="Gramene" id="Kaladp0011s1369.1.v1.1">
    <property type="protein sequence ID" value="Kaladp0011s1369.1.v1.1.CDS.1"/>
    <property type="gene ID" value="Kaladp0011s1369.v1.1"/>
</dbReference>
<dbReference type="Proteomes" id="UP000594263">
    <property type="component" value="Unplaced"/>
</dbReference>
<keyword evidence="2" id="KW-1185">Reference proteome</keyword>
<evidence type="ECO:0000313" key="2">
    <source>
        <dbReference type="Proteomes" id="UP000594263"/>
    </source>
</evidence>
<sequence>MRYFPASEPTLSSNPQLSVLLTPSKICSLATKQQFLVTKAFNCIIHSPVHTC</sequence>
<dbReference type="AlphaFoldDB" id="A0A7N0ZQI7"/>
<dbReference type="EnsemblPlants" id="Kaladp0011s1369.1.v1.1">
    <property type="protein sequence ID" value="Kaladp0011s1369.1.v1.1.CDS.1"/>
    <property type="gene ID" value="Kaladp0011s1369.v1.1"/>
</dbReference>
<organism evidence="1 2">
    <name type="scientific">Kalanchoe fedtschenkoi</name>
    <name type="common">Lavender scallops</name>
    <name type="synonym">South American air plant</name>
    <dbReference type="NCBI Taxonomy" id="63787"/>
    <lineage>
        <taxon>Eukaryota</taxon>
        <taxon>Viridiplantae</taxon>
        <taxon>Streptophyta</taxon>
        <taxon>Embryophyta</taxon>
        <taxon>Tracheophyta</taxon>
        <taxon>Spermatophyta</taxon>
        <taxon>Magnoliopsida</taxon>
        <taxon>eudicotyledons</taxon>
        <taxon>Gunneridae</taxon>
        <taxon>Pentapetalae</taxon>
        <taxon>Saxifragales</taxon>
        <taxon>Crassulaceae</taxon>
        <taxon>Kalanchoe</taxon>
    </lineage>
</organism>
<proteinExistence type="predicted"/>
<protein>
    <submittedName>
        <fullName evidence="1">Uncharacterized protein</fullName>
    </submittedName>
</protein>
<evidence type="ECO:0000313" key="1">
    <source>
        <dbReference type="EnsemblPlants" id="Kaladp0011s1369.1.v1.1.CDS.1"/>
    </source>
</evidence>
<accession>A0A7N0ZQI7</accession>